<dbReference type="AlphaFoldDB" id="A0A395HCZ8"/>
<feature type="transmembrane region" description="Helical" evidence="1">
    <location>
        <begin position="77"/>
        <end position="95"/>
    </location>
</feature>
<feature type="transmembrane region" description="Helical" evidence="1">
    <location>
        <begin position="44"/>
        <end position="65"/>
    </location>
</feature>
<dbReference type="GeneID" id="37229627"/>
<dbReference type="OrthoDB" id="10485466at2759"/>
<evidence type="ECO:0000313" key="2">
    <source>
        <dbReference type="EMBL" id="RAL05600.1"/>
    </source>
</evidence>
<dbReference type="Proteomes" id="UP000249402">
    <property type="component" value="Unassembled WGS sequence"/>
</dbReference>
<protein>
    <submittedName>
        <fullName evidence="2">Uncharacterized protein</fullName>
    </submittedName>
</protein>
<keyword evidence="1" id="KW-0812">Transmembrane</keyword>
<dbReference type="RefSeq" id="XP_025579927.1">
    <property type="nucleotide sequence ID" value="XM_025724762.1"/>
</dbReference>
<gene>
    <name evidence="2" type="ORF">BO80DRAFT_74493</name>
</gene>
<keyword evidence="1" id="KW-1133">Transmembrane helix</keyword>
<reference evidence="2 3" key="1">
    <citation type="submission" date="2018-02" db="EMBL/GenBank/DDBJ databases">
        <title>The genomes of Aspergillus section Nigri reveals drivers in fungal speciation.</title>
        <authorList>
            <consortium name="DOE Joint Genome Institute"/>
            <person name="Vesth T.C."/>
            <person name="Nybo J."/>
            <person name="Theobald S."/>
            <person name="Brandl J."/>
            <person name="Frisvad J.C."/>
            <person name="Nielsen K.F."/>
            <person name="Lyhne E.K."/>
            <person name="Kogle M.E."/>
            <person name="Kuo A."/>
            <person name="Riley R."/>
            <person name="Clum A."/>
            <person name="Nolan M."/>
            <person name="Lipzen A."/>
            <person name="Salamov A."/>
            <person name="Henrissat B."/>
            <person name="Wiebenga A."/>
            <person name="De vries R.P."/>
            <person name="Grigoriev I.V."/>
            <person name="Mortensen U.H."/>
            <person name="Andersen M.R."/>
            <person name="Baker S.E."/>
        </authorList>
    </citation>
    <scope>NUCLEOTIDE SEQUENCE [LARGE SCALE GENOMIC DNA]</scope>
    <source>
        <strain evidence="2 3">CBS 121593</strain>
    </source>
</reference>
<name>A0A395HCZ8_9EURO</name>
<keyword evidence="3" id="KW-1185">Reference proteome</keyword>
<proteinExistence type="predicted"/>
<dbReference type="EMBL" id="KZ824420">
    <property type="protein sequence ID" value="RAL05600.1"/>
    <property type="molecule type" value="Genomic_DNA"/>
</dbReference>
<sequence length="201" mass="21645">MPSMVIKDRSLSQQLVASCSIRDLRRQPHYCDQSVPTLSVLVLYMHWCLTPLTVFVITCSAPALVVPMVPPSTASPALFLLAQPLPLIAFLGRLLRTCLIFKLSCGYVGHPHWPYHPNQGPMIGGVDLAPFRGSSSEFSPGCLGIASLHPPMPPGVATLWTGPARLASLSGPIPRNPLSGHWARLFWSSPPKPSSSVPPPS</sequence>
<accession>A0A395HCZ8</accession>
<evidence type="ECO:0000313" key="3">
    <source>
        <dbReference type="Proteomes" id="UP000249402"/>
    </source>
</evidence>
<organism evidence="2 3">
    <name type="scientific">Aspergillus ibericus CBS 121593</name>
    <dbReference type="NCBI Taxonomy" id="1448316"/>
    <lineage>
        <taxon>Eukaryota</taxon>
        <taxon>Fungi</taxon>
        <taxon>Dikarya</taxon>
        <taxon>Ascomycota</taxon>
        <taxon>Pezizomycotina</taxon>
        <taxon>Eurotiomycetes</taxon>
        <taxon>Eurotiomycetidae</taxon>
        <taxon>Eurotiales</taxon>
        <taxon>Aspergillaceae</taxon>
        <taxon>Aspergillus</taxon>
        <taxon>Aspergillus subgen. Circumdati</taxon>
    </lineage>
</organism>
<dbReference type="VEuPathDB" id="FungiDB:BO80DRAFT_74493"/>
<evidence type="ECO:0000256" key="1">
    <source>
        <dbReference type="SAM" id="Phobius"/>
    </source>
</evidence>
<keyword evidence="1" id="KW-0472">Membrane</keyword>